<sequence length="280" mass="31296">MILRTSIRAAAPALALLLTACWVPLERGRQMEARLDRLEADSAEQQRVVADRVAAVDRKIAEVQQKIDELNRAARRSGADLGVSLQRLQDEFTRVKGDLEVEAHRLGQVEKSVAALSDRTDKRFAALRGRGALDELEAKERIGTLDRPDDKISFLALAQKEEATGDKSVAKTLFDEYVRRWPADAMAPEAAFRSGEICMEQKRWREALVAYGWIYEKAPRSERAPDAMLGIARAMLEVDELKKDAPGVLKELVAKFPRSDAAAQAKKLQAELAPKKPRRK</sequence>
<reference evidence="2 3" key="1">
    <citation type="submission" date="2006-01" db="EMBL/GenBank/DDBJ databases">
        <title>Complete sequence of Anaeromyxobacter dehalogenans 2CP-C.</title>
        <authorList>
            <consortium name="US DOE Joint Genome Institute"/>
            <person name="Copeland A."/>
            <person name="Lucas S."/>
            <person name="Lapidus A."/>
            <person name="Barry K."/>
            <person name="Detter J.C."/>
            <person name="Glavina T."/>
            <person name="Hammon N."/>
            <person name="Israni S."/>
            <person name="Pitluck S."/>
            <person name="Brettin T."/>
            <person name="Bruce D."/>
            <person name="Han C."/>
            <person name="Tapia R."/>
            <person name="Gilna P."/>
            <person name="Kiss H."/>
            <person name="Schmutz J."/>
            <person name="Larimer F."/>
            <person name="Land M."/>
            <person name="Kyrpides N."/>
            <person name="Anderson I."/>
            <person name="Sanford R.A."/>
            <person name="Ritalahti K.M."/>
            <person name="Thomas H.S."/>
            <person name="Kirby J.R."/>
            <person name="Zhulin I.B."/>
            <person name="Loeffler F.E."/>
            <person name="Richardson P."/>
        </authorList>
    </citation>
    <scope>NUCLEOTIDE SEQUENCE [LARGE SCALE GENOMIC DNA]</scope>
    <source>
        <strain evidence="2 3">2CP-C</strain>
    </source>
</reference>
<organism evidence="2 3">
    <name type="scientific">Anaeromyxobacter dehalogenans (strain 2CP-C)</name>
    <dbReference type="NCBI Taxonomy" id="290397"/>
    <lineage>
        <taxon>Bacteria</taxon>
        <taxon>Pseudomonadati</taxon>
        <taxon>Myxococcota</taxon>
        <taxon>Myxococcia</taxon>
        <taxon>Myxococcales</taxon>
        <taxon>Cystobacterineae</taxon>
        <taxon>Anaeromyxobacteraceae</taxon>
        <taxon>Anaeromyxobacter</taxon>
    </lineage>
</organism>
<dbReference type="AlphaFoldDB" id="Q2IEU6"/>
<evidence type="ECO:0000313" key="2">
    <source>
        <dbReference type="EMBL" id="ABC83103.1"/>
    </source>
</evidence>
<dbReference type="HOGENOM" id="CLU_044315_3_0_7"/>
<dbReference type="Proteomes" id="UP000001935">
    <property type="component" value="Chromosome"/>
</dbReference>
<dbReference type="OrthoDB" id="7185608at2"/>
<evidence type="ECO:0000313" key="3">
    <source>
        <dbReference type="Proteomes" id="UP000001935"/>
    </source>
</evidence>
<dbReference type="Gene3D" id="1.25.40.10">
    <property type="entry name" value="Tetratricopeptide repeat domain"/>
    <property type="match status" value="1"/>
</dbReference>
<feature type="coiled-coil region" evidence="1">
    <location>
        <begin position="28"/>
        <end position="80"/>
    </location>
</feature>
<dbReference type="RefSeq" id="WP_011422385.1">
    <property type="nucleotide sequence ID" value="NC_007760.1"/>
</dbReference>
<protein>
    <recommendedName>
        <fullName evidence="4">Cell division coordinator CpoB</fullName>
    </recommendedName>
</protein>
<dbReference type="InterPro" id="IPR011990">
    <property type="entry name" value="TPR-like_helical_dom_sf"/>
</dbReference>
<accession>Q2IEU6</accession>
<evidence type="ECO:0000256" key="1">
    <source>
        <dbReference type="SAM" id="Coils"/>
    </source>
</evidence>
<dbReference type="EMBL" id="CP000251">
    <property type="protein sequence ID" value="ABC83103.1"/>
    <property type="molecule type" value="Genomic_DNA"/>
</dbReference>
<dbReference type="eggNOG" id="COG1729">
    <property type="taxonomic scope" value="Bacteria"/>
</dbReference>
<dbReference type="PROSITE" id="PS51257">
    <property type="entry name" value="PROKAR_LIPOPROTEIN"/>
    <property type="match status" value="1"/>
</dbReference>
<name>Q2IEU6_ANADE</name>
<gene>
    <name evidence="2" type="ordered locus">Adeh_3336</name>
</gene>
<dbReference type="SUPFAM" id="SSF48452">
    <property type="entry name" value="TPR-like"/>
    <property type="match status" value="1"/>
</dbReference>
<dbReference type="STRING" id="290397.Adeh_3336"/>
<keyword evidence="1" id="KW-0175">Coiled coil</keyword>
<proteinExistence type="predicted"/>
<evidence type="ECO:0008006" key="4">
    <source>
        <dbReference type="Google" id="ProtNLM"/>
    </source>
</evidence>
<dbReference type="KEGG" id="ade:Adeh_3336"/>